<reference evidence="1" key="1">
    <citation type="journal article" date="2023" name="G3 (Bethesda)">
        <title>Whole genome assemblies of Zophobas morio and Tenebrio molitor.</title>
        <authorList>
            <person name="Kaur S."/>
            <person name="Stinson S.A."/>
            <person name="diCenzo G.C."/>
        </authorList>
    </citation>
    <scope>NUCLEOTIDE SEQUENCE</scope>
    <source>
        <strain evidence="1">QUZm001</strain>
    </source>
</reference>
<dbReference type="Proteomes" id="UP001168821">
    <property type="component" value="Unassembled WGS sequence"/>
</dbReference>
<sequence length="131" mass="14600">MNCLVNGQTERGRRETWANSRGIDQYHRFTVNLDLFSDGQQISIVTSYQSRPGTHPALCIHSFANFRKLNPDVNRNSLLALDLTHGIKSEVLATEVSRGGSGEGWDGETWGKQFLVGRAQSENGGKKTHRD</sequence>
<accession>A0AA38IIU6</accession>
<gene>
    <name evidence="1" type="ORF">Zmor_009321</name>
</gene>
<comment type="caution">
    <text evidence="1">The sequence shown here is derived from an EMBL/GenBank/DDBJ whole genome shotgun (WGS) entry which is preliminary data.</text>
</comment>
<evidence type="ECO:0000313" key="2">
    <source>
        <dbReference type="Proteomes" id="UP001168821"/>
    </source>
</evidence>
<organism evidence="1 2">
    <name type="scientific">Zophobas morio</name>
    <dbReference type="NCBI Taxonomy" id="2755281"/>
    <lineage>
        <taxon>Eukaryota</taxon>
        <taxon>Metazoa</taxon>
        <taxon>Ecdysozoa</taxon>
        <taxon>Arthropoda</taxon>
        <taxon>Hexapoda</taxon>
        <taxon>Insecta</taxon>
        <taxon>Pterygota</taxon>
        <taxon>Neoptera</taxon>
        <taxon>Endopterygota</taxon>
        <taxon>Coleoptera</taxon>
        <taxon>Polyphaga</taxon>
        <taxon>Cucujiformia</taxon>
        <taxon>Tenebrionidae</taxon>
        <taxon>Zophobas</taxon>
    </lineage>
</organism>
<dbReference type="EMBL" id="JALNTZ010000003">
    <property type="protein sequence ID" value="KAJ3657525.1"/>
    <property type="molecule type" value="Genomic_DNA"/>
</dbReference>
<proteinExistence type="predicted"/>
<evidence type="ECO:0000313" key="1">
    <source>
        <dbReference type="EMBL" id="KAJ3657525.1"/>
    </source>
</evidence>
<protein>
    <submittedName>
        <fullName evidence="1">Uncharacterized protein</fullName>
    </submittedName>
</protein>
<dbReference type="AlphaFoldDB" id="A0AA38IIU6"/>
<keyword evidence="2" id="KW-1185">Reference proteome</keyword>
<name>A0AA38IIU6_9CUCU</name>